<proteinExistence type="predicted"/>
<name>A0A843AED3_METAZ</name>
<organism evidence="1 2">
    <name type="scientific">Methanobrevibacter arboriphilus</name>
    <dbReference type="NCBI Taxonomy" id="39441"/>
    <lineage>
        <taxon>Archaea</taxon>
        <taxon>Methanobacteriati</taxon>
        <taxon>Methanobacteriota</taxon>
        <taxon>Methanomada group</taxon>
        <taxon>Methanobacteria</taxon>
        <taxon>Methanobacteriales</taxon>
        <taxon>Methanobacteriaceae</taxon>
        <taxon>Methanobrevibacter</taxon>
    </lineage>
</organism>
<dbReference type="EMBL" id="JADIIN010000066">
    <property type="protein sequence ID" value="MBF4469422.1"/>
    <property type="molecule type" value="Genomic_DNA"/>
</dbReference>
<protein>
    <submittedName>
        <fullName evidence="1">Uncharacterized protein</fullName>
    </submittedName>
</protein>
<dbReference type="Proteomes" id="UP000658733">
    <property type="component" value="Unassembled WGS sequence"/>
</dbReference>
<accession>A0A843AED3</accession>
<reference evidence="1" key="1">
    <citation type="submission" date="2020-10" db="EMBL/GenBank/DDBJ databases">
        <title>Dehalococcoides mccartyi of a TCE/Cr reducing biochatode.</title>
        <authorList>
            <person name="Matturro B."/>
        </authorList>
    </citation>
    <scope>NUCLEOTIDE SEQUENCE</scope>
    <source>
        <strain evidence="1">Bin4</strain>
    </source>
</reference>
<evidence type="ECO:0000313" key="2">
    <source>
        <dbReference type="Proteomes" id="UP000658733"/>
    </source>
</evidence>
<dbReference type="GeneID" id="66133158"/>
<dbReference type="RefSeq" id="WP_054835462.1">
    <property type="nucleotide sequence ID" value="NZ_AP019779.1"/>
</dbReference>
<comment type="caution">
    <text evidence="1">The sequence shown here is derived from an EMBL/GenBank/DDBJ whole genome shotgun (WGS) entry which is preliminary data.</text>
</comment>
<gene>
    <name evidence="1" type="ORF">ISP01_08480</name>
</gene>
<dbReference type="AlphaFoldDB" id="A0A843AED3"/>
<evidence type="ECO:0000313" key="1">
    <source>
        <dbReference type="EMBL" id="MBF4469422.1"/>
    </source>
</evidence>
<sequence length="143" mass="16538">MANVVLSGVNTISVNQIFIVVIAIIALIAIIIIVMQWRRVRESQNNVRIMETEIELKKISMVEKDLESKRLMENPIQLPKEQQENLSTIRKSTSDIMGDVGYLHSEINERLARLEAQTEQKKLEKMLKEIEIKEKQLLKKGKL</sequence>